<proteinExistence type="predicted"/>
<comment type="caution">
    <text evidence="1">The sequence shown here is derived from an EMBL/GenBank/DDBJ whole genome shotgun (WGS) entry which is preliminary data.</text>
</comment>
<reference evidence="1" key="1">
    <citation type="submission" date="2020-10" db="EMBL/GenBank/DDBJ databases">
        <title>Chromosome-scale genome assembly of the Allis shad, Alosa alosa.</title>
        <authorList>
            <person name="Margot Z."/>
            <person name="Christophe K."/>
            <person name="Cabau C."/>
            <person name="Louis A."/>
            <person name="Berthelot C."/>
            <person name="Parey E."/>
            <person name="Roest Crollius H."/>
            <person name="Montfort J."/>
            <person name="Robinson-Rechavi M."/>
            <person name="Bucao C."/>
            <person name="Bouchez O."/>
            <person name="Gislard M."/>
            <person name="Lluch J."/>
            <person name="Milhes M."/>
            <person name="Lampietro C."/>
            <person name="Lopez Roques C."/>
            <person name="Donnadieu C."/>
            <person name="Braasch I."/>
            <person name="Desvignes T."/>
            <person name="Postlethwait J."/>
            <person name="Bobe J."/>
            <person name="Guiguen Y."/>
        </authorList>
    </citation>
    <scope>NUCLEOTIDE SEQUENCE</scope>
    <source>
        <strain evidence="1">M-15738</strain>
        <tissue evidence="1">Blood</tissue>
    </source>
</reference>
<keyword evidence="2" id="KW-1185">Reference proteome</keyword>
<name>A0AAV6HE08_9TELE</name>
<sequence length="60" mass="6596">MGRNCGQTCLMYKIGLFSIGAPRETRGEGKTWTAEIPLVNQEIATAEGRKCRLHSKVADT</sequence>
<evidence type="ECO:0000313" key="1">
    <source>
        <dbReference type="EMBL" id="KAG5284739.1"/>
    </source>
</evidence>
<accession>A0AAV6HE08</accession>
<dbReference type="AlphaFoldDB" id="A0AAV6HE08"/>
<protein>
    <submittedName>
        <fullName evidence="1">Uncharacterized protein</fullName>
    </submittedName>
</protein>
<dbReference type="Proteomes" id="UP000823561">
    <property type="component" value="Chromosome 2"/>
</dbReference>
<dbReference type="EMBL" id="JADWDJ010000002">
    <property type="protein sequence ID" value="KAG5284739.1"/>
    <property type="molecule type" value="Genomic_DNA"/>
</dbReference>
<evidence type="ECO:0000313" key="2">
    <source>
        <dbReference type="Proteomes" id="UP000823561"/>
    </source>
</evidence>
<gene>
    <name evidence="1" type="ORF">AALO_G00029940</name>
</gene>
<organism evidence="1 2">
    <name type="scientific">Alosa alosa</name>
    <name type="common">allis shad</name>
    <dbReference type="NCBI Taxonomy" id="278164"/>
    <lineage>
        <taxon>Eukaryota</taxon>
        <taxon>Metazoa</taxon>
        <taxon>Chordata</taxon>
        <taxon>Craniata</taxon>
        <taxon>Vertebrata</taxon>
        <taxon>Euteleostomi</taxon>
        <taxon>Actinopterygii</taxon>
        <taxon>Neopterygii</taxon>
        <taxon>Teleostei</taxon>
        <taxon>Clupei</taxon>
        <taxon>Clupeiformes</taxon>
        <taxon>Clupeoidei</taxon>
        <taxon>Clupeidae</taxon>
        <taxon>Alosa</taxon>
    </lineage>
</organism>